<dbReference type="EMBL" id="FQUF01000036">
    <property type="protein sequence ID" value="SHF14752.1"/>
    <property type="molecule type" value="Genomic_DNA"/>
</dbReference>
<keyword evidence="2" id="KW-1185">Reference proteome</keyword>
<dbReference type="Proteomes" id="UP000184128">
    <property type="component" value="Unassembled WGS sequence"/>
</dbReference>
<protein>
    <submittedName>
        <fullName evidence="1">SEC-C motif-containing protein</fullName>
    </submittedName>
</protein>
<evidence type="ECO:0000313" key="1">
    <source>
        <dbReference type="EMBL" id="SHF14752.1"/>
    </source>
</evidence>
<dbReference type="OrthoDB" id="9814022at2"/>
<proteinExistence type="predicted"/>
<accession>A0A1M4ZAF8</accession>
<reference evidence="1 2" key="1">
    <citation type="submission" date="2016-11" db="EMBL/GenBank/DDBJ databases">
        <authorList>
            <person name="Jaros S."/>
            <person name="Januszkiewicz K."/>
            <person name="Wedrychowicz H."/>
        </authorList>
    </citation>
    <scope>NUCLEOTIDE SEQUENCE [LARGE SCALE GENOMIC DNA]</scope>
    <source>
        <strain evidence="1 2">DSM 15692</strain>
    </source>
</reference>
<evidence type="ECO:0000313" key="2">
    <source>
        <dbReference type="Proteomes" id="UP000184128"/>
    </source>
</evidence>
<dbReference type="AlphaFoldDB" id="A0A1M4ZAF8"/>
<gene>
    <name evidence="1" type="ORF">SAMN02745249_01913</name>
</gene>
<dbReference type="InterPro" id="IPR004027">
    <property type="entry name" value="SEC_C_motif"/>
</dbReference>
<dbReference type="Pfam" id="PF02810">
    <property type="entry name" value="SEC-C"/>
    <property type="match status" value="1"/>
</dbReference>
<name>A0A1M4ZAF8_9LACT</name>
<sequence length="445" mass="52282">MTDQVKDNFEEEIFGQLFSEGVSATLDKYEIKKLPKEMTLSSFLAGYTKEKLFALADDNGIEITKSWKKAYLVEHIHDEIMETIEERLLILGEDHLKLLRKFKFHILRPKNLSDKEIEFYLTVYSKAVRMGLLFSMDEKDQMVTWMPDDIGKLIHDVLDNFAEIKKKHQSQIRVWEQIDEALIASIHLYGAASLSRVMELLEILYPEPNLTNEQIIEFSGFVSKIIPFLVIKNNYYFIDKYIVGSHQLADEEEVVDLYRYVTSKMDRDYYEPTKEDVQYFAKHSFDCRTDEYKGLKQFILKNTKHVDQVMDLIEYNIKMDFNLSDLMKEVADFELLQFNNEEQIGEFADLYTQLNNNTRLWENAGYTPSELFAQETNNLDMYNDFNILDLVEEEQSQDNIIPLASYQKIGNKKQEPIRVNKIGRNEPCPCGSGKKYKKCCMKKNK</sequence>
<organism evidence="1 2">
    <name type="scientific">Atopostipes suicloacalis DSM 15692</name>
    <dbReference type="NCBI Taxonomy" id="1121025"/>
    <lineage>
        <taxon>Bacteria</taxon>
        <taxon>Bacillati</taxon>
        <taxon>Bacillota</taxon>
        <taxon>Bacilli</taxon>
        <taxon>Lactobacillales</taxon>
        <taxon>Carnobacteriaceae</taxon>
        <taxon>Atopostipes</taxon>
    </lineage>
</organism>
<dbReference type="PANTHER" id="PTHR33747">
    <property type="entry name" value="UPF0225 PROTEIN SCO1677"/>
    <property type="match status" value="1"/>
</dbReference>
<dbReference type="SUPFAM" id="SSF103642">
    <property type="entry name" value="Sec-C motif"/>
    <property type="match status" value="1"/>
</dbReference>
<dbReference type="PANTHER" id="PTHR33747:SF1">
    <property type="entry name" value="ADENYLATE CYCLASE-ASSOCIATED CAP C-TERMINAL DOMAIN-CONTAINING PROTEIN"/>
    <property type="match status" value="1"/>
</dbReference>
<dbReference type="STRING" id="1121025.SAMN02745249_01913"/>
<dbReference type="Gene3D" id="3.10.450.50">
    <property type="match status" value="1"/>
</dbReference>